<dbReference type="Pfam" id="PF08352">
    <property type="entry name" value="oligo_HPY"/>
    <property type="match status" value="1"/>
</dbReference>
<protein>
    <submittedName>
        <fullName evidence="9">Stage 0 sporulation protein KD</fullName>
    </submittedName>
</protein>
<dbReference type="Gene3D" id="3.40.50.300">
    <property type="entry name" value="P-loop containing nucleotide triphosphate hydrolases"/>
    <property type="match status" value="1"/>
</dbReference>
<evidence type="ECO:0000313" key="9">
    <source>
        <dbReference type="EMBL" id="CTQ48556.1"/>
    </source>
</evidence>
<evidence type="ECO:0000256" key="6">
    <source>
        <dbReference type="ARBA" id="ARBA00022840"/>
    </source>
</evidence>
<keyword evidence="3" id="KW-0813">Transport</keyword>
<dbReference type="Proteomes" id="UP000049222">
    <property type="component" value="Unassembled WGS sequence"/>
</dbReference>
<reference evidence="9 10" key="1">
    <citation type="submission" date="2015-07" db="EMBL/GenBank/DDBJ databases">
        <authorList>
            <person name="Noorani M."/>
        </authorList>
    </citation>
    <scope>NUCLEOTIDE SEQUENCE [LARGE SCALE GENOMIC DNA]</scope>
    <source>
        <strain evidence="9 10">CECT 7802</strain>
    </source>
</reference>
<comment type="similarity">
    <text evidence="2">Belongs to the ABC transporter superfamily.</text>
</comment>
<dbReference type="CDD" id="cd03257">
    <property type="entry name" value="ABC_NikE_OppD_transporters"/>
    <property type="match status" value="1"/>
</dbReference>
<proteinExistence type="inferred from homology"/>
<evidence type="ECO:0000256" key="1">
    <source>
        <dbReference type="ARBA" id="ARBA00004417"/>
    </source>
</evidence>
<dbReference type="GO" id="GO:0005524">
    <property type="term" value="F:ATP binding"/>
    <property type="evidence" value="ECO:0007669"/>
    <property type="project" value="UniProtKB-KW"/>
</dbReference>
<dbReference type="GO" id="GO:0016887">
    <property type="term" value="F:ATP hydrolysis activity"/>
    <property type="evidence" value="ECO:0007669"/>
    <property type="project" value="InterPro"/>
</dbReference>
<evidence type="ECO:0000256" key="2">
    <source>
        <dbReference type="ARBA" id="ARBA00005417"/>
    </source>
</evidence>
<dbReference type="InterPro" id="IPR050388">
    <property type="entry name" value="ABC_Ni/Peptide_Import"/>
</dbReference>
<keyword evidence="5" id="KW-0547">Nucleotide-binding</keyword>
<dbReference type="EMBL" id="CXSU01000005">
    <property type="protein sequence ID" value="CTQ48556.1"/>
    <property type="molecule type" value="Genomic_DNA"/>
</dbReference>
<dbReference type="AlphaFoldDB" id="A0A0M6YHL2"/>
<dbReference type="InterPro" id="IPR027417">
    <property type="entry name" value="P-loop_NTPase"/>
</dbReference>
<gene>
    <name evidence="9" type="primary">oppD_2</name>
    <name evidence="9" type="ORF">JDO7802_00558</name>
</gene>
<dbReference type="InterPro" id="IPR017871">
    <property type="entry name" value="ABC_transporter-like_CS"/>
</dbReference>
<evidence type="ECO:0000256" key="4">
    <source>
        <dbReference type="ARBA" id="ARBA00022475"/>
    </source>
</evidence>
<evidence type="ECO:0000256" key="7">
    <source>
        <dbReference type="ARBA" id="ARBA00023136"/>
    </source>
</evidence>
<feature type="domain" description="ABC transporter" evidence="8">
    <location>
        <begin position="4"/>
        <end position="251"/>
    </location>
</feature>
<dbReference type="FunFam" id="3.40.50.300:FF:000016">
    <property type="entry name" value="Oligopeptide ABC transporter ATP-binding component"/>
    <property type="match status" value="1"/>
</dbReference>
<dbReference type="PANTHER" id="PTHR43297">
    <property type="entry name" value="OLIGOPEPTIDE TRANSPORT ATP-BINDING PROTEIN APPD"/>
    <property type="match status" value="1"/>
</dbReference>
<dbReference type="PROSITE" id="PS50893">
    <property type="entry name" value="ABC_TRANSPORTER_2"/>
    <property type="match status" value="1"/>
</dbReference>
<dbReference type="PANTHER" id="PTHR43297:SF2">
    <property type="entry name" value="DIPEPTIDE TRANSPORT ATP-BINDING PROTEIN DPPD"/>
    <property type="match status" value="1"/>
</dbReference>
<keyword evidence="6" id="KW-0067">ATP-binding</keyword>
<dbReference type="SUPFAM" id="SSF52540">
    <property type="entry name" value="P-loop containing nucleoside triphosphate hydrolases"/>
    <property type="match status" value="1"/>
</dbReference>
<comment type="subcellular location">
    <subcellularLocation>
        <location evidence="1">Cell inner membrane</location>
        <topology evidence="1">Peripheral membrane protein</topology>
    </subcellularLocation>
</comment>
<sequence length="318" mass="33371">MTVLSVRNLQVAFGAVAPLSGVSFDVAKGETLGIVGESGSGKSLTAMAVMGLLPLAGGRITAGSITFDGQELTTLTEKAYRRLRGGRIGLITQNPMTSLDPLQCIGPQVDAVAVLHLGMTAREARARTVEILGTLRIPDPATICDRYPHQMSGGMKQRIVIAMALAADPDVLVADEPTTALDVTVQAQIIRLLDDLVKSRDLALILITHDMSVVAQTCDRVVVMYAGRAVEQGPVGDIFDAPQHPYTQALIGCIPRGLDDGARLTGIAGTVPTVLNYPPGCPFHPRCDRAEEVCASIVPELEPNATGAVACHLPGVAP</sequence>
<evidence type="ECO:0000259" key="8">
    <source>
        <dbReference type="PROSITE" id="PS50893"/>
    </source>
</evidence>
<dbReference type="InterPro" id="IPR003439">
    <property type="entry name" value="ABC_transporter-like_ATP-bd"/>
</dbReference>
<dbReference type="NCBIfam" id="TIGR01727">
    <property type="entry name" value="oligo_HPY"/>
    <property type="match status" value="1"/>
</dbReference>
<evidence type="ECO:0000313" key="10">
    <source>
        <dbReference type="Proteomes" id="UP000049222"/>
    </source>
</evidence>
<keyword evidence="10" id="KW-1185">Reference proteome</keyword>
<organism evidence="9 10">
    <name type="scientific">Jannaschia donghaensis</name>
    <dbReference type="NCBI Taxonomy" id="420998"/>
    <lineage>
        <taxon>Bacteria</taxon>
        <taxon>Pseudomonadati</taxon>
        <taxon>Pseudomonadota</taxon>
        <taxon>Alphaproteobacteria</taxon>
        <taxon>Rhodobacterales</taxon>
        <taxon>Roseobacteraceae</taxon>
        <taxon>Jannaschia</taxon>
    </lineage>
</organism>
<keyword evidence="4" id="KW-1003">Cell membrane</keyword>
<name>A0A0M6YHL2_9RHOB</name>
<dbReference type="STRING" id="420998.JDO7802_00558"/>
<evidence type="ECO:0000256" key="5">
    <source>
        <dbReference type="ARBA" id="ARBA00022741"/>
    </source>
</evidence>
<accession>A0A0M6YHL2</accession>
<dbReference type="SMART" id="SM00382">
    <property type="entry name" value="AAA"/>
    <property type="match status" value="1"/>
</dbReference>
<dbReference type="InterPro" id="IPR013563">
    <property type="entry name" value="Oligopep_ABC_C"/>
</dbReference>
<dbReference type="InterPro" id="IPR003593">
    <property type="entry name" value="AAA+_ATPase"/>
</dbReference>
<keyword evidence="7" id="KW-0472">Membrane</keyword>
<dbReference type="GO" id="GO:0005886">
    <property type="term" value="C:plasma membrane"/>
    <property type="evidence" value="ECO:0007669"/>
    <property type="project" value="UniProtKB-SubCell"/>
</dbReference>
<dbReference type="GO" id="GO:0015833">
    <property type="term" value="P:peptide transport"/>
    <property type="evidence" value="ECO:0007669"/>
    <property type="project" value="InterPro"/>
</dbReference>
<evidence type="ECO:0000256" key="3">
    <source>
        <dbReference type="ARBA" id="ARBA00022448"/>
    </source>
</evidence>
<dbReference type="Pfam" id="PF00005">
    <property type="entry name" value="ABC_tran"/>
    <property type="match status" value="1"/>
</dbReference>
<dbReference type="PROSITE" id="PS00211">
    <property type="entry name" value="ABC_TRANSPORTER_1"/>
    <property type="match status" value="1"/>
</dbReference>
<dbReference type="GO" id="GO:0055085">
    <property type="term" value="P:transmembrane transport"/>
    <property type="evidence" value="ECO:0007669"/>
    <property type="project" value="UniProtKB-ARBA"/>
</dbReference>